<proteinExistence type="predicted"/>
<dbReference type="EMBL" id="KN847608">
    <property type="protein sequence ID" value="KIV98672.1"/>
    <property type="molecule type" value="Genomic_DNA"/>
</dbReference>
<sequence>MADLALTYVDQGWWKEAEELQVHIKDMTEFNGAGFRRGHETNWCGELLQEFARDAPFKL</sequence>
<dbReference type="GeneID" id="27317526"/>
<evidence type="ECO:0000313" key="1">
    <source>
        <dbReference type="EMBL" id="KIV98672.1"/>
    </source>
</evidence>
<dbReference type="AlphaFoldDB" id="A0A0D1ZW17"/>
<organism evidence="1 2">
    <name type="scientific">Verruconis gallopava</name>
    <dbReference type="NCBI Taxonomy" id="253628"/>
    <lineage>
        <taxon>Eukaryota</taxon>
        <taxon>Fungi</taxon>
        <taxon>Dikarya</taxon>
        <taxon>Ascomycota</taxon>
        <taxon>Pezizomycotina</taxon>
        <taxon>Dothideomycetes</taxon>
        <taxon>Pleosporomycetidae</taxon>
        <taxon>Venturiales</taxon>
        <taxon>Sympoventuriaceae</taxon>
        <taxon>Verruconis</taxon>
    </lineage>
</organism>
<dbReference type="InParanoid" id="A0A0D1ZW17"/>
<dbReference type="Proteomes" id="UP000053259">
    <property type="component" value="Unassembled WGS sequence"/>
</dbReference>
<dbReference type="VEuPathDB" id="FungiDB:PV09_09553"/>
<dbReference type="HOGENOM" id="CLU_2962654_0_0_1"/>
<dbReference type="RefSeq" id="XP_016208542.1">
    <property type="nucleotide sequence ID" value="XM_016363629.1"/>
</dbReference>
<reference evidence="1 2" key="1">
    <citation type="submission" date="2015-01" db="EMBL/GenBank/DDBJ databases">
        <title>The Genome Sequence of Ochroconis gallopava CBS43764.</title>
        <authorList>
            <consortium name="The Broad Institute Genomics Platform"/>
            <person name="Cuomo C."/>
            <person name="de Hoog S."/>
            <person name="Gorbushina A."/>
            <person name="Stielow B."/>
            <person name="Teixiera M."/>
            <person name="Abouelleil A."/>
            <person name="Chapman S.B."/>
            <person name="Priest M."/>
            <person name="Young S.K."/>
            <person name="Wortman J."/>
            <person name="Nusbaum C."/>
            <person name="Birren B."/>
        </authorList>
    </citation>
    <scope>NUCLEOTIDE SEQUENCE [LARGE SCALE GENOMIC DNA]</scope>
    <source>
        <strain evidence="1 2">CBS 43764</strain>
    </source>
</reference>
<accession>A0A0D1ZW17</accession>
<keyword evidence="2" id="KW-1185">Reference proteome</keyword>
<evidence type="ECO:0000313" key="2">
    <source>
        <dbReference type="Proteomes" id="UP000053259"/>
    </source>
</evidence>
<name>A0A0D1ZW17_9PEZI</name>
<protein>
    <submittedName>
        <fullName evidence="1">Uncharacterized protein</fullName>
    </submittedName>
</protein>
<gene>
    <name evidence="1" type="ORF">PV09_09553</name>
</gene>